<keyword evidence="1" id="KW-0547">Nucleotide-binding</keyword>
<dbReference type="Proteomes" id="UP000617531">
    <property type="component" value="Unassembled WGS sequence"/>
</dbReference>
<evidence type="ECO:0000313" key="3">
    <source>
        <dbReference type="EMBL" id="GHF14712.1"/>
    </source>
</evidence>
<keyword evidence="1" id="KW-0067">ATP-binding</keyword>
<reference evidence="3" key="2">
    <citation type="submission" date="2020-09" db="EMBL/GenBank/DDBJ databases">
        <authorList>
            <person name="Sun Q."/>
            <person name="Zhou Y."/>
        </authorList>
    </citation>
    <scope>NUCLEOTIDE SEQUENCE</scope>
    <source>
        <strain evidence="3">CGMCC 1.16548</strain>
    </source>
</reference>
<sequence length="444" mass="49293">MERDALKTAVESRLGARQLLWVGLRGDDAEPLSDLEQFAGSFSLIGRYVRRRDVVSESYEQFSGARVDPETWDIDDHLNDEPVVAFRHALLRALSRESAILPYRPSALLSAISFSQRERVACLGLFPSLQSAFEHKPWVESSIAALGDVPYVPWTYIADEDQMLARSFFGDGTVVLRRSRTSGGEGIVHVRDPDDVRSNWPRGADAFASISRFIDDAIPVNVGATVWRDGVTVHHASVQLIGIPGLVSREFGYCGNDFARAKDLGAEVLDQIEESTTRIGDWLRSYGFRGSFGVDFLVADGRPLFLEVNPRFQGSTHASARLDIEQGLPDLMLEHLAAWLDLDRPAAPPLRDRVAAASDFSHVVFHRIADEPDVLDITPLVRSIRELPGRNGTELVLPSEIECAPGAAMLRWTTWQTVTRSGYELLDPFNHLSAVLGAERQEHP</sequence>
<organism evidence="3 4">
    <name type="scientific">Pseudolysinimonas yzui</name>
    <dbReference type="NCBI Taxonomy" id="2708254"/>
    <lineage>
        <taxon>Bacteria</taxon>
        <taxon>Bacillati</taxon>
        <taxon>Actinomycetota</taxon>
        <taxon>Actinomycetes</taxon>
        <taxon>Micrococcales</taxon>
        <taxon>Microbacteriaceae</taxon>
        <taxon>Pseudolysinimonas</taxon>
    </lineage>
</organism>
<gene>
    <name evidence="3" type="ORF">GCM10011600_14570</name>
</gene>
<dbReference type="GO" id="GO:0005524">
    <property type="term" value="F:ATP binding"/>
    <property type="evidence" value="ECO:0007669"/>
    <property type="project" value="UniProtKB-UniRule"/>
</dbReference>
<name>A0A8J3M1N7_9MICO</name>
<evidence type="ECO:0000259" key="2">
    <source>
        <dbReference type="PROSITE" id="PS50975"/>
    </source>
</evidence>
<dbReference type="GO" id="GO:0046872">
    <property type="term" value="F:metal ion binding"/>
    <property type="evidence" value="ECO:0007669"/>
    <property type="project" value="InterPro"/>
</dbReference>
<dbReference type="EMBL" id="BNAI01000002">
    <property type="protein sequence ID" value="GHF14712.1"/>
    <property type="molecule type" value="Genomic_DNA"/>
</dbReference>
<keyword evidence="4" id="KW-1185">Reference proteome</keyword>
<feature type="domain" description="ATP-grasp" evidence="2">
    <location>
        <begin position="141"/>
        <end position="337"/>
    </location>
</feature>
<dbReference type="RefSeq" id="WP_191282804.1">
    <property type="nucleotide sequence ID" value="NZ_BNAI01000002.1"/>
</dbReference>
<comment type="caution">
    <text evidence="3">The sequence shown here is derived from an EMBL/GenBank/DDBJ whole genome shotgun (WGS) entry which is preliminary data.</text>
</comment>
<dbReference type="AlphaFoldDB" id="A0A8J3M1N7"/>
<evidence type="ECO:0000313" key="4">
    <source>
        <dbReference type="Proteomes" id="UP000617531"/>
    </source>
</evidence>
<dbReference type="SUPFAM" id="SSF56059">
    <property type="entry name" value="Glutathione synthetase ATP-binding domain-like"/>
    <property type="match status" value="1"/>
</dbReference>
<dbReference type="PROSITE" id="PS50975">
    <property type="entry name" value="ATP_GRASP"/>
    <property type="match status" value="1"/>
</dbReference>
<dbReference type="InterPro" id="IPR011761">
    <property type="entry name" value="ATP-grasp"/>
</dbReference>
<accession>A0A8J3M1N7</accession>
<proteinExistence type="predicted"/>
<dbReference type="InterPro" id="IPR003806">
    <property type="entry name" value="ATP-grasp_PylC-type"/>
</dbReference>
<dbReference type="Gene3D" id="3.30.470.20">
    <property type="entry name" value="ATP-grasp fold, B domain"/>
    <property type="match status" value="1"/>
</dbReference>
<evidence type="ECO:0000256" key="1">
    <source>
        <dbReference type="PROSITE-ProRule" id="PRU00409"/>
    </source>
</evidence>
<protein>
    <recommendedName>
        <fullName evidence="2">ATP-grasp domain-containing protein</fullName>
    </recommendedName>
</protein>
<dbReference type="Pfam" id="PF02655">
    <property type="entry name" value="ATP-grasp_3"/>
    <property type="match status" value="1"/>
</dbReference>
<reference evidence="3" key="1">
    <citation type="journal article" date="2014" name="Int. J. Syst. Evol. Microbiol.">
        <title>Complete genome sequence of Corynebacterium casei LMG S-19264T (=DSM 44701T), isolated from a smear-ripened cheese.</title>
        <authorList>
            <consortium name="US DOE Joint Genome Institute (JGI-PGF)"/>
            <person name="Walter F."/>
            <person name="Albersmeier A."/>
            <person name="Kalinowski J."/>
            <person name="Ruckert C."/>
        </authorList>
    </citation>
    <scope>NUCLEOTIDE SEQUENCE</scope>
    <source>
        <strain evidence="3">CGMCC 1.16548</strain>
    </source>
</reference>